<dbReference type="GO" id="GO:0050660">
    <property type="term" value="F:flavin adenine dinucleotide binding"/>
    <property type="evidence" value="ECO:0007669"/>
    <property type="project" value="InterPro"/>
</dbReference>
<evidence type="ECO:0000256" key="2">
    <source>
        <dbReference type="ARBA" id="ARBA00011738"/>
    </source>
</evidence>
<dbReference type="FunFam" id="3.30.390.30:FF:000001">
    <property type="entry name" value="Dihydrolipoyl dehydrogenase"/>
    <property type="match status" value="1"/>
</dbReference>
<dbReference type="GO" id="GO:0045454">
    <property type="term" value="P:cell redox homeostasis"/>
    <property type="evidence" value="ECO:0007669"/>
    <property type="project" value="InterPro"/>
</dbReference>
<evidence type="ECO:0000256" key="11">
    <source>
        <dbReference type="PIRSR" id="PIRSR000350-4"/>
    </source>
</evidence>
<dbReference type="GO" id="GO:0005829">
    <property type="term" value="C:cytosol"/>
    <property type="evidence" value="ECO:0007669"/>
    <property type="project" value="TreeGrafter"/>
</dbReference>
<keyword evidence="6 12" id="KW-0560">Oxidoreductase</keyword>
<dbReference type="EMBL" id="MDEN01000053">
    <property type="protein sequence ID" value="OCX24897.1"/>
    <property type="molecule type" value="Genomic_DNA"/>
</dbReference>
<dbReference type="OrthoDB" id="9800167at2"/>
<dbReference type="Gene3D" id="3.50.50.60">
    <property type="entry name" value="FAD/NAD(P)-binding domain"/>
    <property type="match status" value="2"/>
</dbReference>
<evidence type="ECO:0000256" key="5">
    <source>
        <dbReference type="ARBA" id="ARBA00022857"/>
    </source>
</evidence>
<dbReference type="InterPro" id="IPR012999">
    <property type="entry name" value="Pyr_OxRdtase_I_AS"/>
</dbReference>
<keyword evidence="7" id="KW-1015">Disulfide bond</keyword>
<keyword evidence="8 12" id="KW-0676">Redox-active center</keyword>
<evidence type="ECO:0000256" key="8">
    <source>
        <dbReference type="ARBA" id="ARBA00023284"/>
    </source>
</evidence>
<comment type="cofactor">
    <cofactor evidence="10">
        <name>FAD</name>
        <dbReference type="ChEBI" id="CHEBI:57692"/>
    </cofactor>
    <text evidence="10">Binds 1 FAD per subunit.</text>
</comment>
<evidence type="ECO:0000256" key="10">
    <source>
        <dbReference type="PIRSR" id="PIRSR000350-3"/>
    </source>
</evidence>
<sequence length="451" mass="49592">MSYDFDLFVIGAGSAGVRAARFSAGFGARVAVAESRYLGGTCVNVGCVPKKLMVYGAHYSEDFEQAKGYGWSSGEAHFDWPTLIANKNREISRLNGVYRKLLDSSGVSLMEGHARLRGPHEVEINGQVHTAEHIMIATGGWPQVPDIPGREHAITSNEVFFLEQMPKRVVVVGGGYIAVEFASIFNGLGADVSLMYRGELFLRGFDESVRTHLHEELAKREMDIRFKTEISSIEKLADGTLQLSLNDGSRFNTDCVFYATGRRPMLDNLGMDTVNVELDDKGFIKVNGDYQTTEPSIIAVGDIIGRVQLTPVALAEGMAVARRLFKPEQYRPVDYRHIPTAVFSLPNIGTVGLTEAEAMKDGYEVQVFESTFRPMKLSLTDNQERTLMKLVVDAKTDRVLGCHMVGPDAGEIIQSLAIALKAGATKQIFDDTIGVHPTAAEEFVTMRTPTR</sequence>
<proteinExistence type="inferred from homology"/>
<comment type="caution">
    <text evidence="15">The sequence shown here is derived from an EMBL/GenBank/DDBJ whole genome shotgun (WGS) entry which is preliminary data.</text>
</comment>
<dbReference type="Pfam" id="PF07992">
    <property type="entry name" value="Pyr_redox_2"/>
    <property type="match status" value="1"/>
</dbReference>
<reference evidence="15 16" key="1">
    <citation type="submission" date="2016-08" db="EMBL/GenBank/DDBJ databases">
        <title>Whole genome sequence of Pseudomonas graminis strain UASWS1507, a potential biological control agent for agriculture.</title>
        <authorList>
            <person name="Crovadore J."/>
            <person name="Calmin G."/>
            <person name="Chablais R."/>
            <person name="Cochard B."/>
            <person name="Lefort F."/>
        </authorList>
    </citation>
    <scope>NUCLEOTIDE SEQUENCE [LARGE SCALE GENOMIC DNA]</scope>
    <source>
        <strain evidence="15 16">UASWS1507</strain>
    </source>
</reference>
<gene>
    <name evidence="15" type="ORF">BBI10_04595</name>
</gene>
<evidence type="ECO:0000256" key="12">
    <source>
        <dbReference type="RuleBase" id="RU003691"/>
    </source>
</evidence>
<dbReference type="InterPro" id="IPR023753">
    <property type="entry name" value="FAD/NAD-binding_dom"/>
</dbReference>
<dbReference type="PRINTS" id="PR00368">
    <property type="entry name" value="FADPNR"/>
</dbReference>
<evidence type="ECO:0000313" key="15">
    <source>
        <dbReference type="EMBL" id="OCX24897.1"/>
    </source>
</evidence>
<dbReference type="PIRSF" id="PIRSF000350">
    <property type="entry name" value="Mercury_reductase_MerA"/>
    <property type="match status" value="1"/>
</dbReference>
<keyword evidence="4 10" id="KW-0274">FAD</keyword>
<dbReference type="FunFam" id="3.50.50.60:FF:000051">
    <property type="entry name" value="Glutathione reductase"/>
    <property type="match status" value="1"/>
</dbReference>
<dbReference type="PROSITE" id="PS00076">
    <property type="entry name" value="PYRIDINE_REDOX_1"/>
    <property type="match status" value="1"/>
</dbReference>
<evidence type="ECO:0000256" key="4">
    <source>
        <dbReference type="ARBA" id="ARBA00022827"/>
    </source>
</evidence>
<evidence type="ECO:0000256" key="1">
    <source>
        <dbReference type="ARBA" id="ARBA00007532"/>
    </source>
</evidence>
<dbReference type="PANTHER" id="PTHR42737:SF2">
    <property type="entry name" value="GLUTATHIONE REDUCTASE"/>
    <property type="match status" value="1"/>
</dbReference>
<dbReference type="InterPro" id="IPR016156">
    <property type="entry name" value="FAD/NAD-linked_Rdtase_dimer_sf"/>
</dbReference>
<name>A0A1C2ED63_9PSED</name>
<dbReference type="InterPro" id="IPR046952">
    <property type="entry name" value="GSHR/TRXR-like"/>
</dbReference>
<comment type="subunit">
    <text evidence="2">Homodimer.</text>
</comment>
<evidence type="ECO:0000259" key="14">
    <source>
        <dbReference type="Pfam" id="PF07992"/>
    </source>
</evidence>
<feature type="binding site" evidence="10">
    <location>
        <position position="302"/>
    </location>
    <ligand>
        <name>FAD</name>
        <dbReference type="ChEBI" id="CHEBI:57692"/>
    </ligand>
</feature>
<evidence type="ECO:0000256" key="6">
    <source>
        <dbReference type="ARBA" id="ARBA00023002"/>
    </source>
</evidence>
<feature type="domain" description="FAD/NAD(P)-binding" evidence="14">
    <location>
        <begin position="5"/>
        <end position="317"/>
    </location>
</feature>
<protein>
    <submittedName>
        <fullName evidence="15">Glutathione-disulfide reductase</fullName>
    </submittedName>
</protein>
<dbReference type="SUPFAM" id="SSF55424">
    <property type="entry name" value="FAD/NAD-linked reductases, dimerisation (C-terminal) domain"/>
    <property type="match status" value="1"/>
</dbReference>
<dbReference type="GO" id="GO:0034599">
    <property type="term" value="P:cellular response to oxidative stress"/>
    <property type="evidence" value="ECO:0007669"/>
    <property type="project" value="TreeGrafter"/>
</dbReference>
<dbReference type="Pfam" id="PF02852">
    <property type="entry name" value="Pyr_redox_dim"/>
    <property type="match status" value="1"/>
</dbReference>
<keyword evidence="5" id="KW-0521">NADP</keyword>
<keyword evidence="10" id="KW-0547">Nucleotide-binding</keyword>
<dbReference type="AlphaFoldDB" id="A0A1C2ED63"/>
<dbReference type="GO" id="GO:0006749">
    <property type="term" value="P:glutathione metabolic process"/>
    <property type="evidence" value="ECO:0007669"/>
    <property type="project" value="TreeGrafter"/>
</dbReference>
<dbReference type="Gene3D" id="3.30.390.30">
    <property type="match status" value="1"/>
</dbReference>
<dbReference type="STRING" id="158627.BW687_08365"/>
<feature type="binding site" evidence="10">
    <location>
        <position position="261"/>
    </location>
    <ligand>
        <name>NAD(+)</name>
        <dbReference type="ChEBI" id="CHEBI:57540"/>
    </ligand>
</feature>
<feature type="active site" description="Proton acceptor" evidence="9">
    <location>
        <position position="436"/>
    </location>
</feature>
<evidence type="ECO:0000313" key="16">
    <source>
        <dbReference type="Proteomes" id="UP000095143"/>
    </source>
</evidence>
<evidence type="ECO:0000256" key="7">
    <source>
        <dbReference type="ARBA" id="ARBA00023157"/>
    </source>
</evidence>
<comment type="similarity">
    <text evidence="1 12">Belongs to the class-I pyridine nucleotide-disulfide oxidoreductase family.</text>
</comment>
<dbReference type="PANTHER" id="PTHR42737">
    <property type="entry name" value="GLUTATHIONE REDUCTASE"/>
    <property type="match status" value="1"/>
</dbReference>
<evidence type="ECO:0000256" key="9">
    <source>
        <dbReference type="PIRSR" id="PIRSR000350-2"/>
    </source>
</evidence>
<accession>A0A1C2ED63</accession>
<feature type="binding site" evidence="10">
    <location>
        <position position="51"/>
    </location>
    <ligand>
        <name>FAD</name>
        <dbReference type="ChEBI" id="CHEBI:57692"/>
    </ligand>
</feature>
<dbReference type="NCBIfam" id="NF004776">
    <property type="entry name" value="PRK06116.1"/>
    <property type="match status" value="1"/>
</dbReference>
<keyword evidence="10" id="KW-0520">NAD</keyword>
<keyword evidence="3 12" id="KW-0285">Flavoprotein</keyword>
<organism evidence="15 16">
    <name type="scientific">Pseudomonas graminis</name>
    <dbReference type="NCBI Taxonomy" id="158627"/>
    <lineage>
        <taxon>Bacteria</taxon>
        <taxon>Pseudomonadati</taxon>
        <taxon>Pseudomonadota</taxon>
        <taxon>Gammaproteobacteria</taxon>
        <taxon>Pseudomonadales</taxon>
        <taxon>Pseudomonadaceae</taxon>
        <taxon>Pseudomonas</taxon>
    </lineage>
</organism>
<dbReference type="Proteomes" id="UP000095143">
    <property type="component" value="Unassembled WGS sequence"/>
</dbReference>
<dbReference type="PRINTS" id="PR00411">
    <property type="entry name" value="PNDRDTASEI"/>
</dbReference>
<evidence type="ECO:0000259" key="13">
    <source>
        <dbReference type="Pfam" id="PF02852"/>
    </source>
</evidence>
<dbReference type="InterPro" id="IPR001100">
    <property type="entry name" value="Pyr_nuc-diS_OxRdtase"/>
</dbReference>
<dbReference type="SUPFAM" id="SSF51905">
    <property type="entry name" value="FAD/NAD(P)-binding domain"/>
    <property type="match status" value="1"/>
</dbReference>
<dbReference type="InterPro" id="IPR004099">
    <property type="entry name" value="Pyr_nucl-diS_OxRdtase_dimer"/>
</dbReference>
<feature type="domain" description="Pyridine nucleotide-disulphide oxidoreductase dimerisation" evidence="13">
    <location>
        <begin position="338"/>
        <end position="446"/>
    </location>
</feature>
<dbReference type="GO" id="GO:0004362">
    <property type="term" value="F:glutathione-disulfide reductase (NADPH) activity"/>
    <property type="evidence" value="ECO:0007669"/>
    <property type="project" value="TreeGrafter"/>
</dbReference>
<dbReference type="InterPro" id="IPR036188">
    <property type="entry name" value="FAD/NAD-bd_sf"/>
</dbReference>
<feature type="binding site" evidence="10">
    <location>
        <begin position="173"/>
        <end position="180"/>
    </location>
    <ligand>
        <name>NAD(+)</name>
        <dbReference type="ChEBI" id="CHEBI:57540"/>
    </ligand>
</feature>
<evidence type="ECO:0000256" key="3">
    <source>
        <dbReference type="ARBA" id="ARBA00022630"/>
    </source>
</evidence>
<feature type="disulfide bond" description="Redox-active" evidence="11">
    <location>
        <begin position="42"/>
        <end position="47"/>
    </location>
</feature>
<dbReference type="RefSeq" id="WP_065987197.1">
    <property type="nucleotide sequence ID" value="NZ_MDEN01000053.1"/>
</dbReference>